<dbReference type="InterPro" id="IPR006439">
    <property type="entry name" value="HAD-SF_hydro_IA"/>
</dbReference>
<gene>
    <name evidence="1" type="ORF">IAD41_02220</name>
</gene>
<proteinExistence type="predicted"/>
<dbReference type="InterPro" id="IPR036412">
    <property type="entry name" value="HAD-like_sf"/>
</dbReference>
<protein>
    <submittedName>
        <fullName evidence="1">HAD family hydrolase</fullName>
    </submittedName>
</protein>
<dbReference type="SUPFAM" id="SSF56784">
    <property type="entry name" value="HAD-like"/>
    <property type="match status" value="1"/>
</dbReference>
<dbReference type="Proteomes" id="UP000824139">
    <property type="component" value="Unassembled WGS sequence"/>
</dbReference>
<dbReference type="AlphaFoldDB" id="A0A9D1FUY5"/>
<reference evidence="1" key="2">
    <citation type="journal article" date="2021" name="PeerJ">
        <title>Extensive microbial diversity within the chicken gut microbiome revealed by metagenomics and culture.</title>
        <authorList>
            <person name="Gilroy R."/>
            <person name="Ravi A."/>
            <person name="Getino M."/>
            <person name="Pursley I."/>
            <person name="Horton D.L."/>
            <person name="Alikhan N.F."/>
            <person name="Baker D."/>
            <person name="Gharbi K."/>
            <person name="Hall N."/>
            <person name="Watson M."/>
            <person name="Adriaenssens E.M."/>
            <person name="Foster-Nyarko E."/>
            <person name="Jarju S."/>
            <person name="Secka A."/>
            <person name="Antonio M."/>
            <person name="Oren A."/>
            <person name="Chaudhuri R.R."/>
            <person name="La Ragione R."/>
            <person name="Hildebrand F."/>
            <person name="Pallen M.J."/>
        </authorList>
    </citation>
    <scope>NUCLEOTIDE SEQUENCE</scope>
    <source>
        <strain evidence="1">CHK152-2994</strain>
    </source>
</reference>
<dbReference type="EMBL" id="DVJO01000050">
    <property type="protein sequence ID" value="HIS82408.1"/>
    <property type="molecule type" value="Genomic_DNA"/>
</dbReference>
<comment type="caution">
    <text evidence="1">The sequence shown here is derived from an EMBL/GenBank/DDBJ whole genome shotgun (WGS) entry which is preliminary data.</text>
</comment>
<dbReference type="PANTHER" id="PTHR18901">
    <property type="entry name" value="2-DEOXYGLUCOSE-6-PHOSPHATE PHOSPHATASE 2"/>
    <property type="match status" value="1"/>
</dbReference>
<sequence>MCRKEGDNLKLAPHAEKFLDFLCENDIPHTIATMSGIENVEFYIEQFNLKKWFDIDKIVYANGKIPGKPAPDIYLIAAQNLRLDPKDCIVVEDAVSGINAAENAGIGKIIAMASMEPVELYENMPSVGEIITDFNQLDRSQFYLKTQSVIG</sequence>
<reference evidence="1" key="1">
    <citation type="submission" date="2020-10" db="EMBL/GenBank/DDBJ databases">
        <authorList>
            <person name="Gilroy R."/>
        </authorList>
    </citation>
    <scope>NUCLEOTIDE SEQUENCE</scope>
    <source>
        <strain evidence="1">CHK152-2994</strain>
    </source>
</reference>
<accession>A0A9D1FUY5</accession>
<organism evidence="1 2">
    <name type="scientific">Candidatus Scatenecus faecavium</name>
    <dbReference type="NCBI Taxonomy" id="2840915"/>
    <lineage>
        <taxon>Bacteria</taxon>
        <taxon>Candidatus Scatenecus</taxon>
    </lineage>
</organism>
<evidence type="ECO:0000313" key="2">
    <source>
        <dbReference type="Proteomes" id="UP000824139"/>
    </source>
</evidence>
<dbReference type="InterPro" id="IPR023214">
    <property type="entry name" value="HAD_sf"/>
</dbReference>
<dbReference type="Pfam" id="PF00702">
    <property type="entry name" value="Hydrolase"/>
    <property type="match status" value="1"/>
</dbReference>
<keyword evidence="1" id="KW-0378">Hydrolase</keyword>
<dbReference type="CDD" id="cd07505">
    <property type="entry name" value="HAD_BPGM-like"/>
    <property type="match status" value="1"/>
</dbReference>
<dbReference type="NCBIfam" id="TIGR01509">
    <property type="entry name" value="HAD-SF-IA-v3"/>
    <property type="match status" value="1"/>
</dbReference>
<dbReference type="Gene3D" id="3.40.50.1000">
    <property type="entry name" value="HAD superfamily/HAD-like"/>
    <property type="match status" value="1"/>
</dbReference>
<name>A0A9D1FUY5_9BACT</name>
<evidence type="ECO:0000313" key="1">
    <source>
        <dbReference type="EMBL" id="HIS82408.1"/>
    </source>
</evidence>
<dbReference type="PANTHER" id="PTHR18901:SF38">
    <property type="entry name" value="PSEUDOURIDINE-5'-PHOSPHATASE"/>
    <property type="match status" value="1"/>
</dbReference>
<dbReference type="GO" id="GO:0016791">
    <property type="term" value="F:phosphatase activity"/>
    <property type="evidence" value="ECO:0007669"/>
    <property type="project" value="TreeGrafter"/>
</dbReference>